<dbReference type="RefSeq" id="WP_317306835.1">
    <property type="nucleotide sequence ID" value="NZ_JAWJYY010000002.1"/>
</dbReference>
<dbReference type="Gene3D" id="3.40.630.30">
    <property type="match status" value="1"/>
</dbReference>
<feature type="domain" description="N-acetyltransferase" evidence="1">
    <location>
        <begin position="2"/>
        <end position="154"/>
    </location>
</feature>
<name>A0AAW8Z685_9GAMM</name>
<dbReference type="GO" id="GO:0016747">
    <property type="term" value="F:acyltransferase activity, transferring groups other than amino-acyl groups"/>
    <property type="evidence" value="ECO:0007669"/>
    <property type="project" value="InterPro"/>
</dbReference>
<dbReference type="SUPFAM" id="SSF55729">
    <property type="entry name" value="Acyl-CoA N-acyltransferases (Nat)"/>
    <property type="match status" value="1"/>
</dbReference>
<evidence type="ECO:0000313" key="2">
    <source>
        <dbReference type="EMBL" id="MDV4317064.1"/>
    </source>
</evidence>
<evidence type="ECO:0000313" key="3">
    <source>
        <dbReference type="Proteomes" id="UP001284654"/>
    </source>
</evidence>
<dbReference type="InterPro" id="IPR000182">
    <property type="entry name" value="GNAT_dom"/>
</dbReference>
<evidence type="ECO:0000259" key="1">
    <source>
        <dbReference type="PROSITE" id="PS51186"/>
    </source>
</evidence>
<dbReference type="AlphaFoldDB" id="A0AAW8Z685"/>
<dbReference type="Proteomes" id="UP001284654">
    <property type="component" value="Unassembled WGS sequence"/>
</dbReference>
<dbReference type="InterPro" id="IPR016181">
    <property type="entry name" value="Acyl_CoA_acyltransferase"/>
</dbReference>
<sequence length="154" mass="17335">MYTFTKAKILDIPELLDLAVQFWNESPTYSQRPMDLAAVKTHLQTLILYPSQGCVLICKDETGKILGGFVGGLTREWFSATSLMAFDYCLFVSSNNRGSKVAYLLVKSFIEWAKEAGATWVQCGTATKINTEKTISFYKKFGFEHTGSFLEMKL</sequence>
<accession>A0AAW8Z685</accession>
<dbReference type="EMBL" id="JAWJYY010000002">
    <property type="protein sequence ID" value="MDV4317064.1"/>
    <property type="molecule type" value="Genomic_DNA"/>
</dbReference>
<dbReference type="Pfam" id="PF00583">
    <property type="entry name" value="Acetyltransf_1"/>
    <property type="match status" value="1"/>
</dbReference>
<gene>
    <name evidence="2" type="ORF">MSG88_15200</name>
</gene>
<reference evidence="2" key="1">
    <citation type="submission" date="2023-10" db="EMBL/GenBank/DDBJ databases">
        <authorList>
            <person name="Sykes E.M.E."/>
            <person name="Khan I.U.H."/>
            <person name="Kumar A."/>
        </authorList>
    </citation>
    <scope>NUCLEOTIDE SEQUENCE</scope>
    <source>
        <strain evidence="2">IK5</strain>
    </source>
</reference>
<protein>
    <submittedName>
        <fullName evidence="2">GNAT family N-acetyltransferase</fullName>
    </submittedName>
</protein>
<proteinExistence type="predicted"/>
<comment type="caution">
    <text evidence="2">The sequence shown here is derived from an EMBL/GenBank/DDBJ whole genome shotgun (WGS) entry which is preliminary data.</text>
</comment>
<organism evidence="2 3">
    <name type="scientific">Acinetobacter indicus</name>
    <dbReference type="NCBI Taxonomy" id="756892"/>
    <lineage>
        <taxon>Bacteria</taxon>
        <taxon>Pseudomonadati</taxon>
        <taxon>Pseudomonadota</taxon>
        <taxon>Gammaproteobacteria</taxon>
        <taxon>Moraxellales</taxon>
        <taxon>Moraxellaceae</taxon>
        <taxon>Acinetobacter</taxon>
    </lineage>
</organism>
<dbReference type="PROSITE" id="PS51186">
    <property type="entry name" value="GNAT"/>
    <property type="match status" value="1"/>
</dbReference>